<name>A0ABY7V146_9DEIO</name>
<evidence type="ECO:0000313" key="3">
    <source>
        <dbReference type="Proteomes" id="UP001217044"/>
    </source>
</evidence>
<feature type="compositionally biased region" description="Low complexity" evidence="1">
    <location>
        <begin position="46"/>
        <end position="75"/>
    </location>
</feature>
<dbReference type="Proteomes" id="UP001217044">
    <property type="component" value="Chromosome"/>
</dbReference>
<evidence type="ECO:0000256" key="1">
    <source>
        <dbReference type="SAM" id="MobiDB-lite"/>
    </source>
</evidence>
<feature type="region of interest" description="Disordered" evidence="1">
    <location>
        <begin position="46"/>
        <end position="80"/>
    </location>
</feature>
<reference evidence="2 3" key="1">
    <citation type="submission" date="2022-12" db="EMBL/GenBank/DDBJ databases">
        <title>Genome Sequence of Deinococcus aquaticus Type Strain PB314.</title>
        <authorList>
            <person name="Albert C."/>
            <person name="Hill J."/>
            <person name="Boren L."/>
            <person name="Scholz-Ng S."/>
            <person name="Fatema N."/>
            <person name="Grosso R."/>
            <person name="Soboslay E."/>
            <person name="Tuohy J."/>
        </authorList>
    </citation>
    <scope>NUCLEOTIDE SEQUENCE [LARGE SCALE GENOMIC DNA]</scope>
    <source>
        <strain evidence="2 3">PB-314</strain>
    </source>
</reference>
<dbReference type="EMBL" id="CP115165">
    <property type="protein sequence ID" value="WDA58894.1"/>
    <property type="molecule type" value="Genomic_DNA"/>
</dbReference>
<organism evidence="2 3">
    <name type="scientific">Deinococcus aquaticus</name>
    <dbReference type="NCBI Taxonomy" id="328692"/>
    <lineage>
        <taxon>Bacteria</taxon>
        <taxon>Thermotogati</taxon>
        <taxon>Deinococcota</taxon>
        <taxon>Deinococci</taxon>
        <taxon>Deinococcales</taxon>
        <taxon>Deinococcaceae</taxon>
        <taxon>Deinococcus</taxon>
    </lineage>
</organism>
<proteinExistence type="predicted"/>
<evidence type="ECO:0000313" key="2">
    <source>
        <dbReference type="EMBL" id="WDA58894.1"/>
    </source>
</evidence>
<gene>
    <name evidence="2" type="ORF">M8445_01360</name>
</gene>
<accession>A0ABY7V146</accession>
<dbReference type="RefSeq" id="WP_273989144.1">
    <property type="nucleotide sequence ID" value="NZ_BAABQT010000001.1"/>
</dbReference>
<protein>
    <submittedName>
        <fullName evidence="2">Uncharacterized protein</fullName>
    </submittedName>
</protein>
<keyword evidence="3" id="KW-1185">Reference proteome</keyword>
<sequence length="225" mass="23486">MRARRGPGCGCLGCGGGLLVLALLGALAWFLVIQPARSFLANWQTPGATSQGQQTSTQTQSPQGQTGGTQTDSASAGTQAAPFTRAEVQQFVRVRRTVSAAMGSSFTGVQQVWTDIQNGQNPNLFQVMTVLRDAGSSVGAARQAQAAALTAEGMTPERYAQVRAGVNRALGVPNIDFAQAAQSLQSGQLPDLNRDVQTGTAQERALVQPFQKELTDTAALGLLGL</sequence>